<sequence>MILDWWDFHHRHLLKDLKDTWDAVHCFKEEELKSVCKLVLIATLWTLWLNRNQRVFNNTEVRIEGVVMLVKLRSQEWAVATKKILQEVTKWWDVNPVGAVT</sequence>
<keyword evidence="2" id="KW-1185">Reference proteome</keyword>
<reference evidence="1" key="2">
    <citation type="submission" date="2023-05" db="EMBL/GenBank/DDBJ databases">
        <authorList>
            <person name="Schelkunov M.I."/>
        </authorList>
    </citation>
    <scope>NUCLEOTIDE SEQUENCE</scope>
    <source>
        <strain evidence="1">Hsosn_3</strain>
        <tissue evidence="1">Leaf</tissue>
    </source>
</reference>
<gene>
    <name evidence="1" type="ORF">POM88_021360</name>
</gene>
<dbReference type="AlphaFoldDB" id="A0AAD8MNU5"/>
<name>A0AAD8MNU5_9APIA</name>
<reference evidence="1" key="1">
    <citation type="submission" date="2023-02" db="EMBL/GenBank/DDBJ databases">
        <title>Genome of toxic invasive species Heracleum sosnowskyi carries increased number of genes despite the absence of recent whole-genome duplications.</title>
        <authorList>
            <person name="Schelkunov M."/>
            <person name="Shtratnikova V."/>
            <person name="Makarenko M."/>
            <person name="Klepikova A."/>
            <person name="Omelchenko D."/>
            <person name="Novikova G."/>
            <person name="Obukhova E."/>
            <person name="Bogdanov V."/>
            <person name="Penin A."/>
            <person name="Logacheva M."/>
        </authorList>
    </citation>
    <scope>NUCLEOTIDE SEQUENCE</scope>
    <source>
        <strain evidence="1">Hsosn_3</strain>
        <tissue evidence="1">Leaf</tissue>
    </source>
</reference>
<evidence type="ECO:0008006" key="3">
    <source>
        <dbReference type="Google" id="ProtNLM"/>
    </source>
</evidence>
<comment type="caution">
    <text evidence="1">The sequence shown here is derived from an EMBL/GenBank/DDBJ whole genome shotgun (WGS) entry which is preliminary data.</text>
</comment>
<accession>A0AAD8MNU5</accession>
<dbReference type="Proteomes" id="UP001237642">
    <property type="component" value="Unassembled WGS sequence"/>
</dbReference>
<protein>
    <recommendedName>
        <fullName evidence="3">Reverse transcriptase zinc-binding domain-containing protein</fullName>
    </recommendedName>
</protein>
<evidence type="ECO:0000313" key="2">
    <source>
        <dbReference type="Proteomes" id="UP001237642"/>
    </source>
</evidence>
<proteinExistence type="predicted"/>
<organism evidence="1 2">
    <name type="scientific">Heracleum sosnowskyi</name>
    <dbReference type="NCBI Taxonomy" id="360622"/>
    <lineage>
        <taxon>Eukaryota</taxon>
        <taxon>Viridiplantae</taxon>
        <taxon>Streptophyta</taxon>
        <taxon>Embryophyta</taxon>
        <taxon>Tracheophyta</taxon>
        <taxon>Spermatophyta</taxon>
        <taxon>Magnoliopsida</taxon>
        <taxon>eudicotyledons</taxon>
        <taxon>Gunneridae</taxon>
        <taxon>Pentapetalae</taxon>
        <taxon>asterids</taxon>
        <taxon>campanulids</taxon>
        <taxon>Apiales</taxon>
        <taxon>Apiaceae</taxon>
        <taxon>Apioideae</taxon>
        <taxon>apioid superclade</taxon>
        <taxon>Tordylieae</taxon>
        <taxon>Tordyliinae</taxon>
        <taxon>Heracleum</taxon>
    </lineage>
</organism>
<dbReference type="EMBL" id="JAUIZM010000005">
    <property type="protein sequence ID" value="KAK1383625.1"/>
    <property type="molecule type" value="Genomic_DNA"/>
</dbReference>
<evidence type="ECO:0000313" key="1">
    <source>
        <dbReference type="EMBL" id="KAK1383625.1"/>
    </source>
</evidence>